<accession>A0A315EEN0</accession>
<dbReference type="OrthoDB" id="6010489at2"/>
<protein>
    <recommendedName>
        <fullName evidence="3">Terminase</fullName>
    </recommendedName>
</protein>
<evidence type="ECO:0008006" key="3">
    <source>
        <dbReference type="Google" id="ProtNLM"/>
    </source>
</evidence>
<evidence type="ECO:0000313" key="2">
    <source>
        <dbReference type="Proteomes" id="UP000250790"/>
    </source>
</evidence>
<dbReference type="RefSeq" id="WP_108311751.1">
    <property type="nucleotide sequence ID" value="NZ_NESN01000001.1"/>
</dbReference>
<dbReference type="EMBL" id="NESN01000001">
    <property type="protein sequence ID" value="PUE55761.1"/>
    <property type="molecule type" value="Genomic_DNA"/>
</dbReference>
<dbReference type="Pfam" id="PF05119">
    <property type="entry name" value="Terminase_4"/>
    <property type="match status" value="1"/>
</dbReference>
<evidence type="ECO:0000313" key="1">
    <source>
        <dbReference type="EMBL" id="PUE55761.1"/>
    </source>
</evidence>
<name>A0A315EEN0_9BURK</name>
<dbReference type="NCBIfam" id="TIGR01558">
    <property type="entry name" value="sm_term_P27"/>
    <property type="match status" value="1"/>
</dbReference>
<reference evidence="1 2" key="1">
    <citation type="submission" date="2017-04" db="EMBL/GenBank/DDBJ databases">
        <title>Unexpected and diverse lifestyles within the genus Limnohabitans.</title>
        <authorList>
            <person name="Kasalicky V."/>
            <person name="Mehrshad M."/>
            <person name="Andrei S.-A."/>
            <person name="Salcher M."/>
            <person name="Kratochvilova H."/>
            <person name="Simek K."/>
            <person name="Ghai R."/>
        </authorList>
    </citation>
    <scope>NUCLEOTIDE SEQUENCE [LARGE SCALE GENOMIC DNA]</scope>
    <source>
        <strain evidence="1 2">II-B4</strain>
    </source>
</reference>
<comment type="caution">
    <text evidence="1">The sequence shown here is derived from an EMBL/GenBank/DDBJ whole genome shotgun (WGS) entry which is preliminary data.</text>
</comment>
<sequence length="153" mass="16778">MGGRKPLPTQVKQIKGTLQPCRTNYHEPIPEGLLVEPPDYMPEGAKAAWRYALECAPPTLIRKLDMSVLEIWACAADLYRQAQAGIGKTGLLVKAPHSGVPMQSPYLAIANKQAQIMTKAAIEMGFTPASRSRISIPNERPGEELDLWEDIVG</sequence>
<dbReference type="Proteomes" id="UP000250790">
    <property type="component" value="Unassembled WGS sequence"/>
</dbReference>
<dbReference type="InterPro" id="IPR006448">
    <property type="entry name" value="Phage_term_ssu_P27"/>
</dbReference>
<organism evidence="1 2">
    <name type="scientific">Limnohabitans parvus II-B4</name>
    <dbReference type="NCBI Taxonomy" id="1293052"/>
    <lineage>
        <taxon>Bacteria</taxon>
        <taxon>Pseudomonadati</taxon>
        <taxon>Pseudomonadota</taxon>
        <taxon>Betaproteobacteria</taxon>
        <taxon>Burkholderiales</taxon>
        <taxon>Comamonadaceae</taxon>
        <taxon>Limnohabitans</taxon>
    </lineage>
</organism>
<dbReference type="AlphaFoldDB" id="A0A315EEN0"/>
<proteinExistence type="predicted"/>
<keyword evidence="2" id="KW-1185">Reference proteome</keyword>
<gene>
    <name evidence="1" type="ORF">B9Z37_04275</name>
</gene>